<dbReference type="CDD" id="cd00190">
    <property type="entry name" value="Tryp_SPc"/>
    <property type="match status" value="1"/>
</dbReference>
<dbReference type="GO" id="GO:0006508">
    <property type="term" value="P:proteolysis"/>
    <property type="evidence" value="ECO:0007669"/>
    <property type="project" value="UniProtKB-KW"/>
</dbReference>
<dbReference type="PRINTS" id="PR00722">
    <property type="entry name" value="CHYMOTRYPSIN"/>
</dbReference>
<dbReference type="SMART" id="SM00020">
    <property type="entry name" value="Tryp_SPc"/>
    <property type="match status" value="1"/>
</dbReference>
<dbReference type="Pfam" id="PF00089">
    <property type="entry name" value="Trypsin"/>
    <property type="match status" value="1"/>
</dbReference>
<evidence type="ECO:0000256" key="3">
    <source>
        <dbReference type="ARBA" id="ARBA00022670"/>
    </source>
</evidence>
<feature type="domain" description="Peptidase S1" evidence="9">
    <location>
        <begin position="25"/>
        <end position="274"/>
    </location>
</feature>
<evidence type="ECO:0000256" key="8">
    <source>
        <dbReference type="SAM" id="SignalP"/>
    </source>
</evidence>
<dbReference type="SUPFAM" id="SSF50494">
    <property type="entry name" value="Trypsin-like serine proteases"/>
    <property type="match status" value="1"/>
</dbReference>
<name>A0A1J1I8Z7_9DIPT</name>
<gene>
    <name evidence="10" type="primary">similar to Cationic trypsin</name>
    <name evidence="10" type="ORF">CLUMA_CG010160</name>
</gene>
<dbReference type="PROSITE" id="PS50240">
    <property type="entry name" value="TRYPSIN_DOM"/>
    <property type="match status" value="1"/>
</dbReference>
<dbReference type="InterPro" id="IPR050127">
    <property type="entry name" value="Serine_Proteases_S1"/>
</dbReference>
<dbReference type="InterPro" id="IPR043504">
    <property type="entry name" value="Peptidase_S1_PA_chymotrypsin"/>
</dbReference>
<dbReference type="STRING" id="568069.A0A1J1I8Z7"/>
<evidence type="ECO:0000256" key="7">
    <source>
        <dbReference type="ARBA" id="ARBA00024195"/>
    </source>
</evidence>
<dbReference type="PROSITE" id="PS00134">
    <property type="entry name" value="TRYPSIN_HIS"/>
    <property type="match status" value="1"/>
</dbReference>
<organism evidence="10 11">
    <name type="scientific">Clunio marinus</name>
    <dbReference type="NCBI Taxonomy" id="568069"/>
    <lineage>
        <taxon>Eukaryota</taxon>
        <taxon>Metazoa</taxon>
        <taxon>Ecdysozoa</taxon>
        <taxon>Arthropoda</taxon>
        <taxon>Hexapoda</taxon>
        <taxon>Insecta</taxon>
        <taxon>Pterygota</taxon>
        <taxon>Neoptera</taxon>
        <taxon>Endopterygota</taxon>
        <taxon>Diptera</taxon>
        <taxon>Nematocera</taxon>
        <taxon>Chironomoidea</taxon>
        <taxon>Chironomidae</taxon>
        <taxon>Clunio</taxon>
    </lineage>
</organism>
<proteinExistence type="inferred from homology"/>
<keyword evidence="8" id="KW-0732">Signal</keyword>
<feature type="signal peptide" evidence="8">
    <location>
        <begin position="1"/>
        <end position="16"/>
    </location>
</feature>
<evidence type="ECO:0000313" key="10">
    <source>
        <dbReference type="EMBL" id="CRK96749.1"/>
    </source>
</evidence>
<protein>
    <submittedName>
        <fullName evidence="10">CLUMA_CG010160, isoform A</fullName>
    </submittedName>
</protein>
<feature type="chain" id="PRO_5012204644" evidence="8">
    <location>
        <begin position="17"/>
        <end position="277"/>
    </location>
</feature>
<evidence type="ECO:0000313" key="11">
    <source>
        <dbReference type="Proteomes" id="UP000183832"/>
    </source>
</evidence>
<dbReference type="EMBL" id="CVRI01000044">
    <property type="protein sequence ID" value="CRK96749.1"/>
    <property type="molecule type" value="Genomic_DNA"/>
</dbReference>
<dbReference type="Proteomes" id="UP000183832">
    <property type="component" value="Unassembled WGS sequence"/>
</dbReference>
<dbReference type="InterPro" id="IPR018114">
    <property type="entry name" value="TRYPSIN_HIS"/>
</dbReference>
<comment type="similarity">
    <text evidence="7">Belongs to the peptidase S1 family. CLIP subfamily.</text>
</comment>
<keyword evidence="2" id="KW-0964">Secreted</keyword>
<keyword evidence="4" id="KW-0378">Hydrolase</keyword>
<sequence>MKTLILISLLVVTISALPSTRNNRIWNGENATPGQAPYLIGILWYEFATTIQPLNICGGAIVNVWWTITAAHCLINNLTGIGRFEIVVGQHFVSIANRSGREQFRNIAVEFIHPNFAGGASAYDVALMRLDAPLAPFNEFVQPIALQAQSAPPLQSGTVRSFGWGSVTGGPPHVLADELQTVQLPIMSSELCREVLSTILPSNPFSSSCMCTVRFENSGNVCNADSGGPAVANLNGQNVLVGVLAWGTSCTLSGFPTVWSAIGPVRTWIDQTIQANS</sequence>
<reference evidence="10 11" key="1">
    <citation type="submission" date="2015-04" db="EMBL/GenBank/DDBJ databases">
        <authorList>
            <person name="Syromyatnikov M.Y."/>
            <person name="Popov V.N."/>
        </authorList>
    </citation>
    <scope>NUCLEOTIDE SEQUENCE [LARGE SCALE GENOMIC DNA]</scope>
</reference>
<dbReference type="OrthoDB" id="10061449at2759"/>
<keyword evidence="3" id="KW-0645">Protease</keyword>
<evidence type="ECO:0000259" key="9">
    <source>
        <dbReference type="PROSITE" id="PS50240"/>
    </source>
</evidence>
<dbReference type="GO" id="GO:0004252">
    <property type="term" value="F:serine-type endopeptidase activity"/>
    <property type="evidence" value="ECO:0007669"/>
    <property type="project" value="InterPro"/>
</dbReference>
<keyword evidence="11" id="KW-1185">Reference proteome</keyword>
<comment type="subcellular location">
    <subcellularLocation>
        <location evidence="1">Secreted</location>
    </subcellularLocation>
</comment>
<evidence type="ECO:0000256" key="1">
    <source>
        <dbReference type="ARBA" id="ARBA00004613"/>
    </source>
</evidence>
<dbReference type="GO" id="GO:0005615">
    <property type="term" value="C:extracellular space"/>
    <property type="evidence" value="ECO:0007669"/>
    <property type="project" value="TreeGrafter"/>
</dbReference>
<evidence type="ECO:0000256" key="2">
    <source>
        <dbReference type="ARBA" id="ARBA00022525"/>
    </source>
</evidence>
<dbReference type="Gene3D" id="2.40.10.10">
    <property type="entry name" value="Trypsin-like serine proteases"/>
    <property type="match status" value="1"/>
</dbReference>
<evidence type="ECO:0000256" key="6">
    <source>
        <dbReference type="ARBA" id="ARBA00023157"/>
    </source>
</evidence>
<evidence type="ECO:0000256" key="4">
    <source>
        <dbReference type="ARBA" id="ARBA00022801"/>
    </source>
</evidence>
<dbReference type="PANTHER" id="PTHR24264:SF65">
    <property type="entry name" value="SRCR DOMAIN-CONTAINING PROTEIN"/>
    <property type="match status" value="1"/>
</dbReference>
<evidence type="ECO:0000256" key="5">
    <source>
        <dbReference type="ARBA" id="ARBA00022825"/>
    </source>
</evidence>
<dbReference type="AlphaFoldDB" id="A0A1J1I8Z7"/>
<dbReference type="InterPro" id="IPR001254">
    <property type="entry name" value="Trypsin_dom"/>
</dbReference>
<keyword evidence="5" id="KW-0720">Serine protease</keyword>
<dbReference type="InterPro" id="IPR001314">
    <property type="entry name" value="Peptidase_S1A"/>
</dbReference>
<dbReference type="PANTHER" id="PTHR24264">
    <property type="entry name" value="TRYPSIN-RELATED"/>
    <property type="match status" value="1"/>
</dbReference>
<keyword evidence="6" id="KW-1015">Disulfide bond</keyword>
<dbReference type="FunFam" id="2.40.10.10:FF:000068">
    <property type="entry name" value="transmembrane protease serine 2"/>
    <property type="match status" value="1"/>
</dbReference>
<accession>A0A1J1I8Z7</accession>
<dbReference type="InterPro" id="IPR009003">
    <property type="entry name" value="Peptidase_S1_PA"/>
</dbReference>